<keyword evidence="3" id="KW-1185">Reference proteome</keyword>
<dbReference type="Gene3D" id="3.80.10.10">
    <property type="entry name" value="Ribonuclease Inhibitor"/>
    <property type="match status" value="1"/>
</dbReference>
<name>A0A6A6FA51_9PEZI</name>
<dbReference type="EMBL" id="ML992682">
    <property type="protein sequence ID" value="KAF2210282.1"/>
    <property type="molecule type" value="Genomic_DNA"/>
</dbReference>
<proteinExistence type="predicted"/>
<dbReference type="InterPro" id="IPR036047">
    <property type="entry name" value="F-box-like_dom_sf"/>
</dbReference>
<organism evidence="2 3">
    <name type="scientific">Cercospora zeae-maydis SCOH1-5</name>
    <dbReference type="NCBI Taxonomy" id="717836"/>
    <lineage>
        <taxon>Eukaryota</taxon>
        <taxon>Fungi</taxon>
        <taxon>Dikarya</taxon>
        <taxon>Ascomycota</taxon>
        <taxon>Pezizomycotina</taxon>
        <taxon>Dothideomycetes</taxon>
        <taxon>Dothideomycetidae</taxon>
        <taxon>Mycosphaerellales</taxon>
        <taxon>Mycosphaerellaceae</taxon>
        <taxon>Cercospora</taxon>
    </lineage>
</organism>
<feature type="region of interest" description="Disordered" evidence="1">
    <location>
        <begin position="1"/>
        <end position="25"/>
    </location>
</feature>
<reference evidence="2" key="1">
    <citation type="journal article" date="2020" name="Stud. Mycol.">
        <title>101 Dothideomycetes genomes: a test case for predicting lifestyles and emergence of pathogens.</title>
        <authorList>
            <person name="Haridas S."/>
            <person name="Albert R."/>
            <person name="Binder M."/>
            <person name="Bloem J."/>
            <person name="Labutti K."/>
            <person name="Salamov A."/>
            <person name="Andreopoulos B."/>
            <person name="Baker S."/>
            <person name="Barry K."/>
            <person name="Bills G."/>
            <person name="Bluhm B."/>
            <person name="Cannon C."/>
            <person name="Castanera R."/>
            <person name="Culley D."/>
            <person name="Daum C."/>
            <person name="Ezra D."/>
            <person name="Gonzalez J."/>
            <person name="Henrissat B."/>
            <person name="Kuo A."/>
            <person name="Liang C."/>
            <person name="Lipzen A."/>
            <person name="Lutzoni F."/>
            <person name="Magnuson J."/>
            <person name="Mondo S."/>
            <person name="Nolan M."/>
            <person name="Ohm R."/>
            <person name="Pangilinan J."/>
            <person name="Park H.-J."/>
            <person name="Ramirez L."/>
            <person name="Alfaro M."/>
            <person name="Sun H."/>
            <person name="Tritt A."/>
            <person name="Yoshinaga Y."/>
            <person name="Zwiers L.-H."/>
            <person name="Turgeon B."/>
            <person name="Goodwin S."/>
            <person name="Spatafora J."/>
            <person name="Crous P."/>
            <person name="Grigoriev I."/>
        </authorList>
    </citation>
    <scope>NUCLEOTIDE SEQUENCE</scope>
    <source>
        <strain evidence="2">SCOH1-5</strain>
    </source>
</reference>
<dbReference type="InterPro" id="IPR032675">
    <property type="entry name" value="LRR_dom_sf"/>
</dbReference>
<evidence type="ECO:0008006" key="4">
    <source>
        <dbReference type="Google" id="ProtNLM"/>
    </source>
</evidence>
<gene>
    <name evidence="2" type="ORF">CERZMDRAFT_99700</name>
</gene>
<accession>A0A6A6FA51</accession>
<dbReference type="AlphaFoldDB" id="A0A6A6FA51"/>
<feature type="compositionally biased region" description="Polar residues" evidence="1">
    <location>
        <begin position="1"/>
        <end position="12"/>
    </location>
</feature>
<dbReference type="Proteomes" id="UP000799539">
    <property type="component" value="Unassembled WGS sequence"/>
</dbReference>
<evidence type="ECO:0000256" key="1">
    <source>
        <dbReference type="SAM" id="MobiDB-lite"/>
    </source>
</evidence>
<sequence length="438" mass="49505">MSSLGSQRSFPTRQDRTNGSKRLTSLPPNILHRILRLLSASRADISSCRLTCRSLQWHSTPHLLTHVVLAPRLDAIHRLHWVLCSWPFLSSITTLVYVDSPHSSADFSEYLGVLHRKDWQELRKDDQEFWSTLALYSDFKDLDPLMLLAISKEERTYCTPLMYNDYVQALRNNMLIALLRKLPKLQHLHYLGHRAAVDLGLLDTDESLAHMGQDDPTQGGTLGHLVRSLGQHGKSDILSFAFGDTDPRPDETNPVGRSARHQRTVTASSNSSLPLHILNQISDWEAPEFSIVTRTLRQLCLSLALVSAPARWLTSPSLLSLLRGAALNLTHLLLNADDSLRENDADLCPDCLGLLDFRIILMHLTFPHLVHLDLRGWSYTQAEMQHFLSHHAPSLRNLTLIHNSMRKGDFTSFVRFLGGLQSLVKIEVQSSCDSFRKG</sequence>
<protein>
    <recommendedName>
        <fullName evidence="4">F-box domain-containing protein</fullName>
    </recommendedName>
</protein>
<feature type="region of interest" description="Disordered" evidence="1">
    <location>
        <begin position="241"/>
        <end position="267"/>
    </location>
</feature>
<evidence type="ECO:0000313" key="2">
    <source>
        <dbReference type="EMBL" id="KAF2210282.1"/>
    </source>
</evidence>
<evidence type="ECO:0000313" key="3">
    <source>
        <dbReference type="Proteomes" id="UP000799539"/>
    </source>
</evidence>
<dbReference type="SUPFAM" id="SSF81383">
    <property type="entry name" value="F-box domain"/>
    <property type="match status" value="1"/>
</dbReference>